<evidence type="ECO:0000313" key="1">
    <source>
        <dbReference type="EMBL" id="ASS37385.1"/>
    </source>
</evidence>
<sequence length="67" mass="7582">MDKRRAMRGTDSAKAMTVIRTVSLIGEGTKENPARFLYQYWDLKGNLLASHDTILDSISENISHRSN</sequence>
<dbReference type="Proteomes" id="UP000214689">
    <property type="component" value="Chromosome"/>
</dbReference>
<proteinExistence type="predicted"/>
<evidence type="ECO:0000313" key="2">
    <source>
        <dbReference type="Proteomes" id="UP000214689"/>
    </source>
</evidence>
<accession>A0A223AR17</accession>
<dbReference type="AlphaFoldDB" id="A0A223AR17"/>
<protein>
    <submittedName>
        <fullName evidence="1">Uncharacterized protein</fullName>
    </submittedName>
</protein>
<gene>
    <name evidence="1" type="ORF">AXF17_02160</name>
</gene>
<reference evidence="2" key="1">
    <citation type="submission" date="2016-05" db="EMBL/GenBank/DDBJ databases">
        <authorList>
            <person name="Holder M.E."/>
            <person name="Ajami N.J."/>
            <person name="Petrosino J.F."/>
        </authorList>
    </citation>
    <scope>NUCLEOTIDE SEQUENCE [LARGE SCALE GENOMIC DNA]</scope>
    <source>
        <strain evidence="2">ATCC 700696</strain>
    </source>
</reference>
<dbReference type="EMBL" id="CP016199">
    <property type="protein sequence ID" value="ASS37385.1"/>
    <property type="molecule type" value="Genomic_DNA"/>
</dbReference>
<dbReference type="RefSeq" id="WP_094233613.1">
    <property type="nucleotide sequence ID" value="NZ_CP016199.1"/>
</dbReference>
<organism evidence="1 2">
    <name type="scientific">Mogibacterium pumilum</name>
    <dbReference type="NCBI Taxonomy" id="86332"/>
    <lineage>
        <taxon>Bacteria</taxon>
        <taxon>Bacillati</taxon>
        <taxon>Bacillota</taxon>
        <taxon>Clostridia</taxon>
        <taxon>Peptostreptococcales</taxon>
        <taxon>Anaerovoracaceae</taxon>
        <taxon>Mogibacterium</taxon>
    </lineage>
</organism>
<name>A0A223AR17_9FIRM</name>
<keyword evidence="2" id="KW-1185">Reference proteome</keyword>